<reference evidence="3 4" key="1">
    <citation type="submission" date="2015-06" db="EMBL/GenBank/DDBJ databases">
        <title>Talaromyces atroroseus IBT 11181 draft genome.</title>
        <authorList>
            <person name="Rasmussen K.B."/>
            <person name="Rasmussen S."/>
            <person name="Petersen B."/>
            <person name="Sicheritz-Ponten T."/>
            <person name="Mortensen U.H."/>
            <person name="Thrane U."/>
        </authorList>
    </citation>
    <scope>NUCLEOTIDE SEQUENCE [LARGE SCALE GENOMIC DNA]</scope>
    <source>
        <strain evidence="3 4">IBT 11181</strain>
    </source>
</reference>
<dbReference type="SMART" id="SM00800">
    <property type="entry name" value="uDENN"/>
    <property type="match status" value="1"/>
</dbReference>
<feature type="compositionally biased region" description="Low complexity" evidence="1">
    <location>
        <begin position="723"/>
        <end position="735"/>
    </location>
</feature>
<dbReference type="PANTHER" id="PTHR12296:SF31">
    <property type="entry name" value="DENN (AEX-3) DOMAIN PROTEIN (AFU_ORTHOLOGUE AFUA_6G11200)"/>
    <property type="match status" value="1"/>
</dbReference>
<organism evidence="3 4">
    <name type="scientific">Talaromyces atroroseus</name>
    <dbReference type="NCBI Taxonomy" id="1441469"/>
    <lineage>
        <taxon>Eukaryota</taxon>
        <taxon>Fungi</taxon>
        <taxon>Dikarya</taxon>
        <taxon>Ascomycota</taxon>
        <taxon>Pezizomycotina</taxon>
        <taxon>Eurotiomycetes</taxon>
        <taxon>Eurotiomycetidae</taxon>
        <taxon>Eurotiales</taxon>
        <taxon>Trichocomaceae</taxon>
        <taxon>Talaromyces</taxon>
        <taxon>Talaromyces sect. Trachyspermi</taxon>
    </lineage>
</organism>
<feature type="region of interest" description="Disordered" evidence="1">
    <location>
        <begin position="905"/>
        <end position="924"/>
    </location>
</feature>
<feature type="region of interest" description="Disordered" evidence="1">
    <location>
        <begin position="623"/>
        <end position="645"/>
    </location>
</feature>
<feature type="compositionally biased region" description="Basic and acidic residues" evidence="1">
    <location>
        <begin position="741"/>
        <end position="750"/>
    </location>
</feature>
<feature type="region of interest" description="Disordered" evidence="1">
    <location>
        <begin position="799"/>
        <end position="878"/>
    </location>
</feature>
<feature type="compositionally biased region" description="Low complexity" evidence="1">
    <location>
        <begin position="854"/>
        <end position="865"/>
    </location>
</feature>
<keyword evidence="4" id="KW-1185">Reference proteome</keyword>
<dbReference type="InterPro" id="IPR005113">
    <property type="entry name" value="uDENN_dom"/>
</dbReference>
<accession>A0A225B0Y3</accession>
<evidence type="ECO:0000259" key="2">
    <source>
        <dbReference type="PROSITE" id="PS50211"/>
    </source>
</evidence>
<dbReference type="AlphaFoldDB" id="A0A225B0Y3"/>
<sequence>MAPSLRDHPSFVRPSTRDRPVTRDQVDNSLVIPSRTSSLHSRITQPIPSTLNLKPAQRTPKTLTHAYMVCGVGREPSQWVKAPPPSQGKVQHMKGAVGQFWLPEILGSSPRLEQDNEVARSLHAAMRACFPHDVEICTGKSQPHCVHHSFVLQQDSSHTLYGIALRVWSRADEKRAETIRDLRKKTEADYYDNPDETYWIPYCLSFLSRYPLYDLLGDYLRGMWIHWNKATNLFHAEEVSRILSFPAPRLNDLVRIDMKDYALCYQFPSSPTGFQNFSMWPLFNCLSIPNIVGVVEAAVSPTRRIIFVSHYPAMLTIAAETIRFCVRVYEWSGLYVPVVHARHVKELVEEPGPYILGISPECRSLFTAPSDALVVDLDRNFVLTSSPPSVLTPGQRTKFINRLTQALNGEVTPSGVPQHLRSAYGGGKLVPAGQIIVMKGEVESVQDPTWWNQDAVMSVTDHVCEKLGRNSGMKAIFGGSVKKPLMTKVSMRHLNEIVRERNQYSRDTVEAWQDFINLKGRMDTELSKVTKRNNFLVEELETWKQQFLKFQAFAEQLTKETSELKIKIEGHKRENRRLSGLIDQQKDDITRVTLRLSGTEKQRDDALEALVLQQEIAEELERERKRNQKELSSMEHRTASLTRQRDEAQRIVVHLRSLIDGQTHHMEHIIRNFANSTDIGEYIDQALENSAQESASTPPARSSTESPKSMKRLSRPGSRVRLSSGFTSRSSSAASEITPEMESHMHAMDKAQRRLSQMSMPDVADRYLKDKTDAIAAIIRNISEQCAAAVEGLHLAQDAESDEATTKNETHHLVPSGPKADEGSEAGESESGYLSADNRVSSIPPTPDLVHNRSSTSMSMVSTSTIAERSSQQYNPGEIPTKIVEDEDEHLHETDGFVDANEATTVSKKPSQDIVPPTAGRVVS</sequence>
<dbReference type="InterPro" id="IPR051696">
    <property type="entry name" value="DENN_Domain_GEFs"/>
</dbReference>
<evidence type="ECO:0000313" key="4">
    <source>
        <dbReference type="Proteomes" id="UP000214365"/>
    </source>
</evidence>
<feature type="compositionally biased region" description="Polar residues" evidence="1">
    <location>
        <begin position="690"/>
        <end position="707"/>
    </location>
</feature>
<dbReference type="InterPro" id="IPR037516">
    <property type="entry name" value="Tripartite_DENN"/>
</dbReference>
<evidence type="ECO:0000313" key="3">
    <source>
        <dbReference type="EMBL" id="OKL59457.1"/>
    </source>
</evidence>
<dbReference type="GO" id="GO:0032483">
    <property type="term" value="P:regulation of Rab protein signal transduction"/>
    <property type="evidence" value="ECO:0007669"/>
    <property type="project" value="TreeGrafter"/>
</dbReference>
<feature type="domain" description="UDENN" evidence="2">
    <location>
        <begin position="83"/>
        <end position="529"/>
    </location>
</feature>
<dbReference type="Proteomes" id="UP000214365">
    <property type="component" value="Unassembled WGS sequence"/>
</dbReference>
<evidence type="ECO:0000256" key="1">
    <source>
        <dbReference type="SAM" id="MobiDB-lite"/>
    </source>
</evidence>
<gene>
    <name evidence="3" type="ORF">UA08_05193</name>
</gene>
<protein>
    <recommendedName>
        <fullName evidence="2">UDENN domain-containing protein</fullName>
    </recommendedName>
</protein>
<comment type="caution">
    <text evidence="3">The sequence shown here is derived from an EMBL/GenBank/DDBJ whole genome shotgun (WGS) entry which is preliminary data.</text>
</comment>
<feature type="compositionally biased region" description="Polar residues" evidence="1">
    <location>
        <begin position="866"/>
        <end position="875"/>
    </location>
</feature>
<dbReference type="Pfam" id="PF02141">
    <property type="entry name" value="DENN"/>
    <property type="match status" value="1"/>
</dbReference>
<dbReference type="GeneID" id="31004949"/>
<name>A0A225B0Y3_TALAT</name>
<dbReference type="PANTHER" id="PTHR12296">
    <property type="entry name" value="DENN DOMAIN-CONTAINING PROTEIN 4"/>
    <property type="match status" value="1"/>
</dbReference>
<dbReference type="STRING" id="1441469.A0A225B0Y3"/>
<dbReference type="GO" id="GO:0031410">
    <property type="term" value="C:cytoplasmic vesicle"/>
    <property type="evidence" value="ECO:0007669"/>
    <property type="project" value="TreeGrafter"/>
</dbReference>
<dbReference type="Pfam" id="PF03456">
    <property type="entry name" value="uDENN"/>
    <property type="match status" value="1"/>
</dbReference>
<dbReference type="PROSITE" id="PS50211">
    <property type="entry name" value="DENN"/>
    <property type="match status" value="1"/>
</dbReference>
<dbReference type="SMART" id="SM00799">
    <property type="entry name" value="DENN"/>
    <property type="match status" value="1"/>
</dbReference>
<dbReference type="OrthoDB" id="6019893at2759"/>
<dbReference type="InterPro" id="IPR043153">
    <property type="entry name" value="DENN_C"/>
</dbReference>
<proteinExistence type="predicted"/>
<dbReference type="RefSeq" id="XP_020119578.1">
    <property type="nucleotide sequence ID" value="XM_020267488.1"/>
</dbReference>
<feature type="region of interest" description="Disordered" evidence="1">
    <location>
        <begin position="1"/>
        <end position="23"/>
    </location>
</feature>
<dbReference type="EMBL" id="LFMY01000007">
    <property type="protein sequence ID" value="OKL59457.1"/>
    <property type="molecule type" value="Genomic_DNA"/>
</dbReference>
<dbReference type="Gene3D" id="3.40.50.11500">
    <property type="match status" value="1"/>
</dbReference>
<feature type="region of interest" description="Disordered" evidence="1">
    <location>
        <begin position="690"/>
        <end position="750"/>
    </location>
</feature>
<dbReference type="InterPro" id="IPR001194">
    <property type="entry name" value="cDENN_dom"/>
</dbReference>